<sequence>MEAPTSHSTDLKLLPQLTEKQREVLALVADNRTSKEIAALLGISESAVNQRIEMIRGRLGGIPRGELARLYRQELENFQRISATFPPTWQKIQLPEQASDGEGKGAESISSSGPVGSHSGDGPGRNGSQLSPASVPGESSWLTRDTRGTALVRGVAITAIIMTGMAIAALITSWLG</sequence>
<dbReference type="SUPFAM" id="SSF46894">
    <property type="entry name" value="C-terminal effector domain of the bipartite response regulators"/>
    <property type="match status" value="1"/>
</dbReference>
<feature type="compositionally biased region" description="Low complexity" evidence="1">
    <location>
        <begin position="108"/>
        <end position="118"/>
    </location>
</feature>
<evidence type="ECO:0000259" key="3">
    <source>
        <dbReference type="PROSITE" id="PS50043"/>
    </source>
</evidence>
<dbReference type="AlphaFoldDB" id="A0A918RE63"/>
<feature type="region of interest" description="Disordered" evidence="1">
    <location>
        <begin position="89"/>
        <end position="142"/>
    </location>
</feature>
<dbReference type="Pfam" id="PF08281">
    <property type="entry name" value="Sigma70_r4_2"/>
    <property type="match status" value="1"/>
</dbReference>
<name>A0A918RE63_9SPHN</name>
<dbReference type="InterPro" id="IPR016032">
    <property type="entry name" value="Sig_transdc_resp-reg_C-effctor"/>
</dbReference>
<dbReference type="InterPro" id="IPR013249">
    <property type="entry name" value="RNA_pol_sigma70_r4_t2"/>
</dbReference>
<evidence type="ECO:0000256" key="2">
    <source>
        <dbReference type="SAM" id="Phobius"/>
    </source>
</evidence>
<reference evidence="4" key="2">
    <citation type="submission" date="2020-09" db="EMBL/GenBank/DDBJ databases">
        <authorList>
            <person name="Sun Q."/>
            <person name="Kim S."/>
        </authorList>
    </citation>
    <scope>NUCLEOTIDE SEQUENCE</scope>
    <source>
        <strain evidence="4">KCTC 32422</strain>
    </source>
</reference>
<dbReference type="GO" id="GO:0003677">
    <property type="term" value="F:DNA binding"/>
    <property type="evidence" value="ECO:0007669"/>
    <property type="project" value="InterPro"/>
</dbReference>
<comment type="caution">
    <text evidence="4">The sequence shown here is derived from an EMBL/GenBank/DDBJ whole genome shotgun (WGS) entry which is preliminary data.</text>
</comment>
<protein>
    <recommendedName>
        <fullName evidence="3">HTH luxR-type domain-containing protein</fullName>
    </recommendedName>
</protein>
<dbReference type="GO" id="GO:0016987">
    <property type="term" value="F:sigma factor activity"/>
    <property type="evidence" value="ECO:0007669"/>
    <property type="project" value="InterPro"/>
</dbReference>
<keyword evidence="2" id="KW-0812">Transmembrane</keyword>
<dbReference type="Gene3D" id="1.10.10.10">
    <property type="entry name" value="Winged helix-like DNA-binding domain superfamily/Winged helix DNA-binding domain"/>
    <property type="match status" value="1"/>
</dbReference>
<proteinExistence type="predicted"/>
<evidence type="ECO:0000313" key="4">
    <source>
        <dbReference type="EMBL" id="GGZ95284.1"/>
    </source>
</evidence>
<organism evidence="4 5">
    <name type="scientific">Novosphingobium arvoryzae</name>
    <dbReference type="NCBI Taxonomy" id="1256514"/>
    <lineage>
        <taxon>Bacteria</taxon>
        <taxon>Pseudomonadati</taxon>
        <taxon>Pseudomonadota</taxon>
        <taxon>Alphaproteobacteria</taxon>
        <taxon>Sphingomonadales</taxon>
        <taxon>Sphingomonadaceae</taxon>
        <taxon>Novosphingobium</taxon>
    </lineage>
</organism>
<dbReference type="CDD" id="cd06170">
    <property type="entry name" value="LuxR_C_like"/>
    <property type="match status" value="1"/>
</dbReference>
<dbReference type="InterPro" id="IPR000792">
    <property type="entry name" value="Tscrpt_reg_LuxR_C"/>
</dbReference>
<keyword evidence="2" id="KW-1133">Transmembrane helix</keyword>
<dbReference type="EMBL" id="BMZD01000003">
    <property type="protein sequence ID" value="GGZ95284.1"/>
    <property type="molecule type" value="Genomic_DNA"/>
</dbReference>
<dbReference type="PROSITE" id="PS50043">
    <property type="entry name" value="HTH_LUXR_2"/>
    <property type="match status" value="1"/>
</dbReference>
<evidence type="ECO:0000256" key="1">
    <source>
        <dbReference type="SAM" id="MobiDB-lite"/>
    </source>
</evidence>
<accession>A0A918RE63</accession>
<dbReference type="GO" id="GO:0006352">
    <property type="term" value="P:DNA-templated transcription initiation"/>
    <property type="evidence" value="ECO:0007669"/>
    <property type="project" value="InterPro"/>
</dbReference>
<dbReference type="Proteomes" id="UP000634139">
    <property type="component" value="Unassembled WGS sequence"/>
</dbReference>
<dbReference type="RefSeq" id="WP_229822186.1">
    <property type="nucleotide sequence ID" value="NZ_BMZD01000003.1"/>
</dbReference>
<feature type="domain" description="HTH luxR-type" evidence="3">
    <location>
        <begin position="10"/>
        <end position="75"/>
    </location>
</feature>
<dbReference type="InterPro" id="IPR036388">
    <property type="entry name" value="WH-like_DNA-bd_sf"/>
</dbReference>
<feature type="transmembrane region" description="Helical" evidence="2">
    <location>
        <begin position="150"/>
        <end position="175"/>
    </location>
</feature>
<keyword evidence="5" id="KW-1185">Reference proteome</keyword>
<dbReference type="SMART" id="SM00421">
    <property type="entry name" value="HTH_LUXR"/>
    <property type="match status" value="1"/>
</dbReference>
<keyword evidence="2" id="KW-0472">Membrane</keyword>
<gene>
    <name evidence="4" type="ORF">GCM10011617_14150</name>
</gene>
<reference evidence="4" key="1">
    <citation type="journal article" date="2014" name="Int. J. Syst. Evol. Microbiol.">
        <title>Complete genome sequence of Corynebacterium casei LMG S-19264T (=DSM 44701T), isolated from a smear-ripened cheese.</title>
        <authorList>
            <consortium name="US DOE Joint Genome Institute (JGI-PGF)"/>
            <person name="Walter F."/>
            <person name="Albersmeier A."/>
            <person name="Kalinowski J."/>
            <person name="Ruckert C."/>
        </authorList>
    </citation>
    <scope>NUCLEOTIDE SEQUENCE</scope>
    <source>
        <strain evidence="4">KCTC 32422</strain>
    </source>
</reference>
<evidence type="ECO:0000313" key="5">
    <source>
        <dbReference type="Proteomes" id="UP000634139"/>
    </source>
</evidence>